<feature type="transmembrane region" description="Helical" evidence="6">
    <location>
        <begin position="45"/>
        <end position="66"/>
    </location>
</feature>
<name>U5CMQ8_AMBTC</name>
<organism evidence="8 9">
    <name type="scientific">Amborella trichopoda</name>
    <dbReference type="NCBI Taxonomy" id="13333"/>
    <lineage>
        <taxon>Eukaryota</taxon>
        <taxon>Viridiplantae</taxon>
        <taxon>Streptophyta</taxon>
        <taxon>Embryophyta</taxon>
        <taxon>Tracheophyta</taxon>
        <taxon>Spermatophyta</taxon>
        <taxon>Magnoliopsida</taxon>
        <taxon>Amborellales</taxon>
        <taxon>Amborellaceae</taxon>
        <taxon>Amborella</taxon>
    </lineage>
</organism>
<dbReference type="PANTHER" id="PTHR10994:SF145">
    <property type="entry name" value="RETICULON-LIKE PROTEIN B13"/>
    <property type="match status" value="1"/>
</dbReference>
<dbReference type="STRING" id="13333.U5CMQ8"/>
<evidence type="ECO:0000256" key="5">
    <source>
        <dbReference type="ARBA" id="ARBA00023136"/>
    </source>
</evidence>
<dbReference type="GO" id="GO:0005789">
    <property type="term" value="C:endoplasmic reticulum membrane"/>
    <property type="evidence" value="ECO:0007669"/>
    <property type="project" value="UniProtKB-SubCell"/>
</dbReference>
<keyword evidence="9" id="KW-1185">Reference proteome</keyword>
<evidence type="ECO:0000313" key="8">
    <source>
        <dbReference type="EMBL" id="ERN14426.1"/>
    </source>
</evidence>
<evidence type="ECO:0000313" key="9">
    <source>
        <dbReference type="Proteomes" id="UP000017836"/>
    </source>
</evidence>
<proteinExistence type="predicted"/>
<feature type="domain" description="Reticulon" evidence="7">
    <location>
        <begin position="8"/>
        <end position="138"/>
    </location>
</feature>
<reference evidence="9" key="1">
    <citation type="journal article" date="2013" name="Science">
        <title>The Amborella genome and the evolution of flowering plants.</title>
        <authorList>
            <consortium name="Amborella Genome Project"/>
        </authorList>
    </citation>
    <scope>NUCLEOTIDE SEQUENCE [LARGE SCALE GENOMIC DNA]</scope>
</reference>
<dbReference type="EMBL" id="KI392557">
    <property type="protein sequence ID" value="ERN14426.1"/>
    <property type="molecule type" value="Genomic_DNA"/>
</dbReference>
<keyword evidence="5 6" id="KW-0472">Membrane</keyword>
<dbReference type="Pfam" id="PF02453">
    <property type="entry name" value="Reticulon"/>
    <property type="match status" value="1"/>
</dbReference>
<accession>U5CMQ8</accession>
<dbReference type="InterPro" id="IPR045064">
    <property type="entry name" value="Reticulon-like"/>
</dbReference>
<sequence length="152" mass="17366">MPTLTVTPADVFLWRRKKLSFSVLVAATLTWLLFDKVGYTPITMVSWVALFVVTVVFVSAHMASLFNRELPPIPKLEIKEQWTAEMASVLSERLNNIARWVHEMGTRRDYMRFARVVAGLGLLSVTGSWFDTLTTVYISESFLPFPVEFISF</sequence>
<dbReference type="PANTHER" id="PTHR10994">
    <property type="entry name" value="RETICULON"/>
    <property type="match status" value="1"/>
</dbReference>
<dbReference type="GO" id="GO:0009617">
    <property type="term" value="P:response to bacterium"/>
    <property type="evidence" value="ECO:0007669"/>
    <property type="project" value="InterPro"/>
</dbReference>
<dbReference type="PROSITE" id="PS50845">
    <property type="entry name" value="RETICULON"/>
    <property type="match status" value="1"/>
</dbReference>
<evidence type="ECO:0000259" key="7">
    <source>
        <dbReference type="PROSITE" id="PS50845"/>
    </source>
</evidence>
<dbReference type="OMA" id="WMFRVGA"/>
<dbReference type="Gramene" id="ERN14426">
    <property type="protein sequence ID" value="ERN14426"/>
    <property type="gene ID" value="AMTR_s00033p00243500"/>
</dbReference>
<protein>
    <recommendedName>
        <fullName evidence="6">Reticulon-like protein</fullName>
    </recommendedName>
</protein>
<keyword evidence="3 6" id="KW-0256">Endoplasmic reticulum</keyword>
<evidence type="ECO:0000256" key="4">
    <source>
        <dbReference type="ARBA" id="ARBA00022989"/>
    </source>
</evidence>
<dbReference type="Proteomes" id="UP000017836">
    <property type="component" value="Unassembled WGS sequence"/>
</dbReference>
<evidence type="ECO:0000256" key="6">
    <source>
        <dbReference type="RuleBase" id="RU363132"/>
    </source>
</evidence>
<evidence type="ECO:0000256" key="2">
    <source>
        <dbReference type="ARBA" id="ARBA00022692"/>
    </source>
</evidence>
<keyword evidence="4 6" id="KW-1133">Transmembrane helix</keyword>
<evidence type="ECO:0000256" key="3">
    <source>
        <dbReference type="ARBA" id="ARBA00022824"/>
    </source>
</evidence>
<gene>
    <name evidence="8" type="ORF">AMTR_s00033p00243500</name>
</gene>
<evidence type="ECO:0000256" key="1">
    <source>
        <dbReference type="ARBA" id="ARBA00004477"/>
    </source>
</evidence>
<dbReference type="eggNOG" id="KOG1792">
    <property type="taxonomic scope" value="Eukaryota"/>
</dbReference>
<feature type="transmembrane region" description="Helical" evidence="6">
    <location>
        <begin position="113"/>
        <end position="130"/>
    </location>
</feature>
<dbReference type="InterPro" id="IPR003388">
    <property type="entry name" value="Reticulon"/>
</dbReference>
<keyword evidence="2 6" id="KW-0812">Transmembrane</keyword>
<dbReference type="AlphaFoldDB" id="U5CMQ8"/>
<comment type="subcellular location">
    <subcellularLocation>
        <location evidence="1 6">Endoplasmic reticulum membrane</location>
        <topology evidence="1 6">Multi-pass membrane protein</topology>
    </subcellularLocation>
</comment>
<dbReference type="HOGENOM" id="CLU_066344_0_3_1"/>